<dbReference type="PANTHER" id="PTHR47331">
    <property type="entry name" value="PHD-TYPE DOMAIN-CONTAINING PROTEIN"/>
    <property type="match status" value="1"/>
</dbReference>
<comment type="caution">
    <text evidence="3">The sequence shown here is derived from an EMBL/GenBank/DDBJ whole genome shotgun (WGS) entry which is preliminary data.</text>
</comment>
<evidence type="ECO:0000256" key="1">
    <source>
        <dbReference type="SAM" id="MobiDB-lite"/>
    </source>
</evidence>
<dbReference type="InterPro" id="IPR005113">
    <property type="entry name" value="uDENN_dom"/>
</dbReference>
<feature type="compositionally biased region" description="Basic and acidic residues" evidence="1">
    <location>
        <begin position="319"/>
        <end position="328"/>
    </location>
</feature>
<dbReference type="AlphaFoldDB" id="A0A8X6QNH6"/>
<dbReference type="Pfam" id="PF05380">
    <property type="entry name" value="Peptidase_A17"/>
    <property type="match status" value="1"/>
</dbReference>
<accession>A0A8X6QNH6</accession>
<feature type="compositionally biased region" description="Polar residues" evidence="1">
    <location>
        <begin position="163"/>
        <end position="187"/>
    </location>
</feature>
<evidence type="ECO:0000259" key="2">
    <source>
        <dbReference type="SMART" id="SM00799"/>
    </source>
</evidence>
<evidence type="ECO:0000313" key="3">
    <source>
        <dbReference type="EMBL" id="GFU36193.1"/>
    </source>
</evidence>
<feature type="region of interest" description="Disordered" evidence="1">
    <location>
        <begin position="310"/>
        <end position="330"/>
    </location>
</feature>
<dbReference type="Proteomes" id="UP000887013">
    <property type="component" value="Unassembled WGS sequence"/>
</dbReference>
<feature type="domain" description="cDENN" evidence="2">
    <location>
        <begin position="506"/>
        <end position="655"/>
    </location>
</feature>
<feature type="compositionally biased region" description="Basic and acidic residues" evidence="1">
    <location>
        <begin position="188"/>
        <end position="204"/>
    </location>
</feature>
<proteinExistence type="predicted"/>
<gene>
    <name evidence="3" type="primary">ST5</name>
    <name evidence="3" type="ORF">NPIL_587941</name>
</gene>
<keyword evidence="4" id="KW-1185">Reference proteome</keyword>
<protein>
    <submittedName>
        <fullName evidence="3">Suppression of tumorigenicity 5 protein</fullName>
    </submittedName>
</protein>
<feature type="region of interest" description="Disordered" evidence="1">
    <location>
        <begin position="147"/>
        <end position="215"/>
    </location>
</feature>
<dbReference type="Pfam" id="PF03456">
    <property type="entry name" value="uDENN"/>
    <property type="match status" value="1"/>
</dbReference>
<dbReference type="InterPro" id="IPR008042">
    <property type="entry name" value="Retrotrans_Pao"/>
</dbReference>
<dbReference type="OrthoDB" id="10266080at2759"/>
<dbReference type="SMART" id="SM00799">
    <property type="entry name" value="DENN"/>
    <property type="match status" value="1"/>
</dbReference>
<dbReference type="EMBL" id="BMAW01083909">
    <property type="protein sequence ID" value="GFU36193.1"/>
    <property type="molecule type" value="Genomic_DNA"/>
</dbReference>
<name>A0A8X6QNH6_NEPPI</name>
<evidence type="ECO:0000313" key="4">
    <source>
        <dbReference type="Proteomes" id="UP000887013"/>
    </source>
</evidence>
<reference evidence="3" key="1">
    <citation type="submission" date="2020-08" db="EMBL/GenBank/DDBJ databases">
        <title>Multicomponent nature underlies the extraordinary mechanical properties of spider dragline silk.</title>
        <authorList>
            <person name="Kono N."/>
            <person name="Nakamura H."/>
            <person name="Mori M."/>
            <person name="Yoshida Y."/>
            <person name="Ohtoshi R."/>
            <person name="Malay A.D."/>
            <person name="Moran D.A.P."/>
            <person name="Tomita M."/>
            <person name="Numata K."/>
            <person name="Arakawa K."/>
        </authorList>
    </citation>
    <scope>NUCLEOTIDE SEQUENCE</scope>
</reference>
<sequence>MSNKPLTAHLENKKIDEIQVSEKTNTNFKEIRKKFENLSGCELNNESIKPPVAPLRKNRNGIDLNVKKLEKTHLSEPFLQSGVRAFQSNCVSTPKKLISVKERTKLFESNSDIKCENQTALLSNVSECINDVTSHTYEASKIKLTSSNNKTDLGTPPTKPPRTFTSNDKQLFQKSVISRKNSTSNIEDNFRIKKNQDNNNDSKPRTSSSFSFESNSSKDAVKSSRLLSAPEINVKIGNGDSTLKTPALNSKTHGLRNYFKNLSNTANNICEKVKQSKVFVDLTPTTVSPPKHYSTLKRSRSEEHIYAEPFVDGKNNGKSAEKPKENNEPLHYMCTPLIKPEVPEKKVEGSVFSRQSVRNMIYDSFAPLRFVPKDNQDSKIGDGFESDASQKAIQARIIYVKSIRQISGSSICIAPKLYEALYIINISESQPEVSHSFPLKVPNEYKFSLLPHICFPDAQFFKSVSVYQSETFHFTLFDKGEKVFGYCLRITGWPKNSSNQNSLCVKLPVAICIISQFNTPLFYSKLLSELEKHLTLPREKCFKYIRSIQKLGVPNAGASVSIPDYSESSEEDRVIISRPLDCHSVGFELTRALQLLDVDILVKAVASLLLERRVLLFSFSPSPFLLCDSTRELAMKHVSEFPIAASMIDIHLYRDDFLASTESETHITMLYHEIKDLMILMKLPMEKWATNSLKLKDVIQTNKEFQKSTTFVLGIDWDTNDDTLGYAFKTSFCVAGDKPLLKRWLLCCIASCYDPLELFLPFTIIGKILFQDAWILGIKWDELLPTNLSTMWYTAVKQLDNICSIKISCYIGISSHTPCIVHMFCDASERAYGSVL</sequence>
<dbReference type="Pfam" id="PF02141">
    <property type="entry name" value="DENN"/>
    <property type="match status" value="1"/>
</dbReference>
<organism evidence="3 4">
    <name type="scientific">Nephila pilipes</name>
    <name type="common">Giant wood spider</name>
    <name type="synonym">Nephila maculata</name>
    <dbReference type="NCBI Taxonomy" id="299642"/>
    <lineage>
        <taxon>Eukaryota</taxon>
        <taxon>Metazoa</taxon>
        <taxon>Ecdysozoa</taxon>
        <taxon>Arthropoda</taxon>
        <taxon>Chelicerata</taxon>
        <taxon>Arachnida</taxon>
        <taxon>Araneae</taxon>
        <taxon>Araneomorphae</taxon>
        <taxon>Entelegynae</taxon>
        <taxon>Araneoidea</taxon>
        <taxon>Nephilidae</taxon>
        <taxon>Nephila</taxon>
    </lineage>
</organism>
<dbReference type="InterPro" id="IPR001194">
    <property type="entry name" value="cDENN_dom"/>
</dbReference>
<dbReference type="Gene3D" id="3.30.450.200">
    <property type="match status" value="1"/>
</dbReference>